<dbReference type="Proteomes" id="UP000275078">
    <property type="component" value="Unassembled WGS sequence"/>
</dbReference>
<evidence type="ECO:0000256" key="1">
    <source>
        <dbReference type="SAM" id="MobiDB-lite"/>
    </source>
</evidence>
<evidence type="ECO:0000313" key="2">
    <source>
        <dbReference type="EMBL" id="RPA71523.1"/>
    </source>
</evidence>
<feature type="region of interest" description="Disordered" evidence="1">
    <location>
        <begin position="241"/>
        <end position="274"/>
    </location>
</feature>
<feature type="compositionally biased region" description="Low complexity" evidence="1">
    <location>
        <begin position="241"/>
        <end position="257"/>
    </location>
</feature>
<organism evidence="2 3">
    <name type="scientific">Ascobolus immersus RN42</name>
    <dbReference type="NCBI Taxonomy" id="1160509"/>
    <lineage>
        <taxon>Eukaryota</taxon>
        <taxon>Fungi</taxon>
        <taxon>Dikarya</taxon>
        <taxon>Ascomycota</taxon>
        <taxon>Pezizomycotina</taxon>
        <taxon>Pezizomycetes</taxon>
        <taxon>Pezizales</taxon>
        <taxon>Ascobolaceae</taxon>
        <taxon>Ascobolus</taxon>
    </lineage>
</organism>
<sequence length="274" mass="29659">MDFDQAKIMPHPQLQNRSRELGFRRASDAVGTAGLPGGNITRWIEPKRIESSVSIDTQGKKLVTVLGQYGMAVPPHSQNHQQSCLQGNRLGLFVFSDMAIYDSETSKPPQTAITIDSGFKKGLSYESHFDWRDSDPFTSQSPELPKMDPSHRCSGDDHGGNTGYSKAEDMEPRRFAAEREPEFTEGTVEHDTASETALARAGLPYLSIQSIPSTSGSLPSAATQQGSRLNPQAAVLVPLGQSTSAQFQQQPQDANQPGSPIGIGSRCRAFPSAL</sequence>
<dbReference type="AlphaFoldDB" id="A0A3N4HAH2"/>
<evidence type="ECO:0000313" key="3">
    <source>
        <dbReference type="Proteomes" id="UP000275078"/>
    </source>
</evidence>
<reference evidence="2 3" key="1">
    <citation type="journal article" date="2018" name="Nat. Ecol. Evol.">
        <title>Pezizomycetes genomes reveal the molecular basis of ectomycorrhizal truffle lifestyle.</title>
        <authorList>
            <person name="Murat C."/>
            <person name="Payen T."/>
            <person name="Noel B."/>
            <person name="Kuo A."/>
            <person name="Morin E."/>
            <person name="Chen J."/>
            <person name="Kohler A."/>
            <person name="Krizsan K."/>
            <person name="Balestrini R."/>
            <person name="Da Silva C."/>
            <person name="Montanini B."/>
            <person name="Hainaut M."/>
            <person name="Levati E."/>
            <person name="Barry K.W."/>
            <person name="Belfiori B."/>
            <person name="Cichocki N."/>
            <person name="Clum A."/>
            <person name="Dockter R.B."/>
            <person name="Fauchery L."/>
            <person name="Guy J."/>
            <person name="Iotti M."/>
            <person name="Le Tacon F."/>
            <person name="Lindquist E.A."/>
            <person name="Lipzen A."/>
            <person name="Malagnac F."/>
            <person name="Mello A."/>
            <person name="Molinier V."/>
            <person name="Miyauchi S."/>
            <person name="Poulain J."/>
            <person name="Riccioni C."/>
            <person name="Rubini A."/>
            <person name="Sitrit Y."/>
            <person name="Splivallo R."/>
            <person name="Traeger S."/>
            <person name="Wang M."/>
            <person name="Zifcakova L."/>
            <person name="Wipf D."/>
            <person name="Zambonelli A."/>
            <person name="Paolocci F."/>
            <person name="Nowrousian M."/>
            <person name="Ottonello S."/>
            <person name="Baldrian P."/>
            <person name="Spatafora J.W."/>
            <person name="Henrissat B."/>
            <person name="Nagy L.G."/>
            <person name="Aury J.M."/>
            <person name="Wincker P."/>
            <person name="Grigoriev I.V."/>
            <person name="Bonfante P."/>
            <person name="Martin F.M."/>
        </authorList>
    </citation>
    <scope>NUCLEOTIDE SEQUENCE [LARGE SCALE GENOMIC DNA]</scope>
    <source>
        <strain evidence="2 3">RN42</strain>
    </source>
</reference>
<feature type="region of interest" description="Disordered" evidence="1">
    <location>
        <begin position="131"/>
        <end position="170"/>
    </location>
</feature>
<proteinExistence type="predicted"/>
<accession>A0A3N4HAH2</accession>
<protein>
    <submittedName>
        <fullName evidence="2">Uncharacterized protein</fullName>
    </submittedName>
</protein>
<keyword evidence="3" id="KW-1185">Reference proteome</keyword>
<feature type="compositionally biased region" description="Basic and acidic residues" evidence="1">
    <location>
        <begin position="145"/>
        <end position="159"/>
    </location>
</feature>
<gene>
    <name evidence="2" type="ORF">BJ508DRAFT_315532</name>
</gene>
<dbReference type="EMBL" id="ML119921">
    <property type="protein sequence ID" value="RPA71523.1"/>
    <property type="molecule type" value="Genomic_DNA"/>
</dbReference>
<name>A0A3N4HAH2_ASCIM</name>